<dbReference type="AlphaFoldDB" id="A0A0F7EFX1"/>
<dbReference type="GO" id="GO:0003677">
    <property type="term" value="F:DNA binding"/>
    <property type="evidence" value="ECO:0007669"/>
    <property type="project" value="UniProtKB-KW"/>
</dbReference>
<accession>A0A0F7EFX1</accession>
<dbReference type="InterPro" id="IPR000551">
    <property type="entry name" value="MerR-type_HTH_dom"/>
</dbReference>
<evidence type="ECO:0000256" key="1">
    <source>
        <dbReference type="ARBA" id="ARBA00023125"/>
    </source>
</evidence>
<dbReference type="Pfam" id="PF13411">
    <property type="entry name" value="MerR_1"/>
    <property type="match status" value="1"/>
</dbReference>
<dbReference type="Pfam" id="PF07739">
    <property type="entry name" value="TipAS"/>
    <property type="match status" value="1"/>
</dbReference>
<evidence type="ECO:0000259" key="2">
    <source>
        <dbReference type="PROSITE" id="PS50937"/>
    </source>
</evidence>
<dbReference type="Gene3D" id="1.10.1660.10">
    <property type="match status" value="1"/>
</dbReference>
<dbReference type="InterPro" id="IPR047057">
    <property type="entry name" value="MerR_fam"/>
</dbReference>
<dbReference type="SUPFAM" id="SSF46955">
    <property type="entry name" value="Putative DNA-binding domain"/>
    <property type="match status" value="1"/>
</dbReference>
<reference evidence="3" key="1">
    <citation type="submission" date="2015-03" db="EMBL/GenBank/DDBJ databases">
        <title>MIGS Cultured Bacterial/Archaeal sample from Brevibacillus laterosporus.</title>
        <authorList>
            <person name="Zeng D."/>
            <person name="Zhu L."/>
            <person name="Dong G."/>
            <person name="Ye W."/>
            <person name="Ren D."/>
            <person name="Wu L."/>
            <person name="Xu J."/>
            <person name="Li G."/>
            <person name="Guo L."/>
        </authorList>
    </citation>
    <scope>NUCLEOTIDE SEQUENCE</scope>
    <source>
        <strain evidence="3">B9</strain>
    </source>
</reference>
<protein>
    <recommendedName>
        <fullName evidence="2">HTH merR-type domain-containing protein</fullName>
    </recommendedName>
</protein>
<dbReference type="PANTHER" id="PTHR30204:SF96">
    <property type="entry name" value="CHROMOSOME-ANCHORING PROTEIN RACA"/>
    <property type="match status" value="1"/>
</dbReference>
<organism evidence="3">
    <name type="scientific">Brevibacillus laterosporus</name>
    <name type="common">Bacillus laterosporus</name>
    <dbReference type="NCBI Taxonomy" id="1465"/>
    <lineage>
        <taxon>Bacteria</taxon>
        <taxon>Bacillati</taxon>
        <taxon>Bacillota</taxon>
        <taxon>Bacilli</taxon>
        <taxon>Bacillales</taxon>
        <taxon>Paenibacillaceae</taxon>
        <taxon>Brevibacillus</taxon>
    </lineage>
</organism>
<dbReference type="PROSITE" id="PS50937">
    <property type="entry name" value="HTH_MERR_2"/>
    <property type="match status" value="1"/>
</dbReference>
<dbReference type="GO" id="GO:0003700">
    <property type="term" value="F:DNA-binding transcription factor activity"/>
    <property type="evidence" value="ECO:0007669"/>
    <property type="project" value="InterPro"/>
</dbReference>
<gene>
    <name evidence="3" type="ORF">EX87_03710</name>
</gene>
<dbReference type="RefSeq" id="WP_031411548.1">
    <property type="nucleotide sequence ID" value="NZ_CP011074.1"/>
</dbReference>
<dbReference type="PRINTS" id="PR00040">
    <property type="entry name" value="HTHMERR"/>
</dbReference>
<dbReference type="PROSITE" id="PS00552">
    <property type="entry name" value="HTH_MERR_1"/>
    <property type="match status" value="1"/>
</dbReference>
<feature type="domain" description="HTH merR-type" evidence="2">
    <location>
        <begin position="5"/>
        <end position="74"/>
    </location>
</feature>
<dbReference type="SMART" id="SM00422">
    <property type="entry name" value="HTH_MERR"/>
    <property type="match status" value="1"/>
</dbReference>
<evidence type="ECO:0000313" key="3">
    <source>
        <dbReference type="EMBL" id="AKF92865.1"/>
    </source>
</evidence>
<sequence>MEYKEYRTGEFAKVAGVSIRTLRYYDKVGLLSPAKHTENGFRIYMSNDLAKLQQILTLKYLGFSLEEIKALQQIKPVDLEESLQMQKKLMEEKREKLDQVISALDYASLLVKQEQSVKWDAIIDLIKVIHLEDKHWWKKYYTEEQLSLLDQRQEMYTEMEQKRDTLRWNIVIEGFKKTFAQNKAVESEEVQMLAQEWQSLIYAFTKGDADMYQSLHTAHTKSPLPMPYTETEGIYIQEALAVYTKRQALENGQADM</sequence>
<dbReference type="EMBL" id="CP011074">
    <property type="protein sequence ID" value="AKF92865.1"/>
    <property type="molecule type" value="Genomic_DNA"/>
</dbReference>
<dbReference type="CDD" id="cd01106">
    <property type="entry name" value="HTH_TipAL-Mta"/>
    <property type="match status" value="1"/>
</dbReference>
<keyword evidence="1" id="KW-0238">DNA-binding</keyword>
<dbReference type="InterPro" id="IPR009061">
    <property type="entry name" value="DNA-bd_dom_put_sf"/>
</dbReference>
<proteinExistence type="predicted"/>
<dbReference type="PANTHER" id="PTHR30204">
    <property type="entry name" value="REDOX-CYCLING DRUG-SENSING TRANSCRIPTIONAL ACTIVATOR SOXR"/>
    <property type="match status" value="1"/>
</dbReference>
<dbReference type="InterPro" id="IPR012925">
    <property type="entry name" value="TipAS_dom"/>
</dbReference>
<name>A0A0F7EFX1_BRELA</name>